<evidence type="ECO:0008006" key="3">
    <source>
        <dbReference type="Google" id="ProtNLM"/>
    </source>
</evidence>
<evidence type="ECO:0000313" key="1">
    <source>
        <dbReference type="EMBL" id="MDC0707582.1"/>
    </source>
</evidence>
<dbReference type="Proteomes" id="UP001221838">
    <property type="component" value="Unassembled WGS sequence"/>
</dbReference>
<dbReference type="EMBL" id="JAQNDM010000002">
    <property type="protein sequence ID" value="MDC0707582.1"/>
    <property type="molecule type" value="Genomic_DNA"/>
</dbReference>
<organism evidence="1 2">
    <name type="scientific">Stigmatella ashevillensis</name>
    <dbReference type="NCBI Taxonomy" id="2995309"/>
    <lineage>
        <taxon>Bacteria</taxon>
        <taxon>Pseudomonadati</taxon>
        <taxon>Myxococcota</taxon>
        <taxon>Myxococcia</taxon>
        <taxon>Myxococcales</taxon>
        <taxon>Cystobacterineae</taxon>
        <taxon>Archangiaceae</taxon>
        <taxon>Stigmatella</taxon>
    </lineage>
</organism>
<proteinExistence type="predicted"/>
<reference evidence="1 2" key="1">
    <citation type="submission" date="2022-11" db="EMBL/GenBank/DDBJ databases">
        <title>Minimal conservation of predation-associated metabolite biosynthetic gene clusters underscores biosynthetic potential of Myxococcota including descriptions for ten novel species: Archangium lansinium sp. nov., Myxococcus landrumus sp. nov., Nannocystis bai.</title>
        <authorList>
            <person name="Ahearne A."/>
            <person name="Stevens C."/>
            <person name="Dowd S."/>
        </authorList>
    </citation>
    <scope>NUCLEOTIDE SEQUENCE [LARGE SCALE GENOMIC DNA]</scope>
    <source>
        <strain evidence="1 2">NCWAL01</strain>
    </source>
</reference>
<gene>
    <name evidence="1" type="ORF">POL68_03785</name>
</gene>
<keyword evidence="2" id="KW-1185">Reference proteome</keyword>
<dbReference type="RefSeq" id="WP_272134815.1">
    <property type="nucleotide sequence ID" value="NZ_JAQNDM010000002.1"/>
</dbReference>
<name>A0ABT5D5R5_9BACT</name>
<accession>A0ABT5D5R5</accession>
<comment type="caution">
    <text evidence="1">The sequence shown here is derived from an EMBL/GenBank/DDBJ whole genome shotgun (WGS) entry which is preliminary data.</text>
</comment>
<protein>
    <recommendedName>
        <fullName evidence="3">Lipoprotein</fullName>
    </recommendedName>
</protein>
<evidence type="ECO:0000313" key="2">
    <source>
        <dbReference type="Proteomes" id="UP001221838"/>
    </source>
</evidence>
<sequence length="738" mass="79226">MHRPTRLGQKGRISALLLAGTLLSVSGCSHEEAELDEAARPPSSQVQAADEDGFSDDLLKLPFVKPEDASQVSLQLLKDKTELSENVALHVKLPPPTNRELEDSLVRIVGEPEKPLVLFRSKALAELGLIDSSPGDEFFTAFTKFDTKEITRRIEDERTLASGKHGQTTEKSIVFDGRVPTGISQGISFEEGIFNGGKPQPVTFCPSAPASTLQGWGESLFITSPSVVLNPARTWDPCTGAGTQGGVWTFAHLIRQMATGSGFSPEVFTQRWLEMWLNNYVVNGDTVQHRASGMFNQVIKPWATASGVTATMTSTGGIQTLTLSGPLKLNIAPFRLLAIVNRLDLGNTTSGPSGYGGRTVSRPTDAGELRFIFGIVQPNPWGAGSQSTCGLKPATVIFEYGVPITGCSNVVQWAKKWTTLNTFGGFNASYLSHLQGLTQSVVLADSAPSKGNQNAINQIRTNELPFGNQWEMREFTLTNENPSAGTDTPSNGLLRAHTVAQTPNDAAFPFTTSPTVSNYVLGPVSSTLPSVVGLLPNNCSTAHNVPYSFAGLNFRGGNSLVPSTLTHWKATGASGASAANVCARHEFSLNTCSGCHAGDTKTNFTHVSTTGIPVTLSRFLTGTGPGLGWNVADTQFSGSATWRFADLERRWKRLYEVAFCTTCTNISVGNPGFIDQIGEIGGVVPLDPVDPIKDPKFPVGPIKDITHLKKILQVRSAFEGPSEEVSTDFIRKSETFVH</sequence>
<dbReference type="PROSITE" id="PS51257">
    <property type="entry name" value="PROKAR_LIPOPROTEIN"/>
    <property type="match status" value="1"/>
</dbReference>